<dbReference type="InterPro" id="IPR016186">
    <property type="entry name" value="C-type_lectin-like/link_sf"/>
</dbReference>
<dbReference type="Gene3D" id="3.10.100.10">
    <property type="entry name" value="Mannose-Binding Protein A, subunit A"/>
    <property type="match status" value="1"/>
</dbReference>
<dbReference type="AlphaFoldDB" id="A0A8S1DI29"/>
<sequence length="925" mass="104687">MEIIKSLVFSALLISTGDSQATGTTESKRLNYWLYCRNYNLIKKNLLDSATASDFIIGKRDSEVELLDNRDRAVGTFVKKGNKMLFSSLEKARYDIAVKTCVYRNLQLLALERPEEINEIYLSRINEYEDPEFLWTSAAPCSKSDPLDAKTKSCSSVTWCSSDVATRLDYTLYLGRFSPPYCMIYRRSSRQLEPTNCTFEASFFCEMPCSKPKCPLTDECIKDDSLFEVTKGKSFLKSGNKFGGKWIRSSHNVSYFLGEKQVDWNENWKTCCSLGLKPIALTDSLTNQFDRADSPMQGLVYWTAMTRADCPFEFENCFHSNATEPFSIPTIHGVFQEGSCVAVTVRDPSAKVYLGYRLAVKTTACTSKLLLACEGPVQTFRMKKKRKINCKLPACTGIAECVMDDSNFLTQPFRVLLVPQRFGNWTISCSHSFLELPNEYGTWDEAYTRCCSLGMDLLSFQNPIKQHCLANPPKAVKPPEGQFWTSGRDLNACRGKLRWCTGYLNDFLKKDLIWKAGEHPDSANNSCVYVDLSKPKMSGLALADCSEKKKILCEAPAGVGYKLQVPALFCRKIYMVKEAEAYTLWNSGDLSQAGSGAKKMVQCLAEFAGLFYSSTKINKQIYLNMVSKIIASTIDLQKMFAIMTNKRDWFRTYKETYGEQKVQNMIEDMSKNTMEDFYLEPFQLGTELINKLDDCSATPDSGEATFAFGFVQCLLQSKELQRFWKAYNYQSDLFSVIPAQDEISSPCLKFQNYLQNTFLCIPPAILAQIGDSGPFISSVPINVQKVNTSSYTACLERRGSLPYAETKEMFFQLYSFFRSVAPNLTIIWDQAFFSSNDRVFAWCRSDLNPFNPSDRVPVPIAVKGAAPTKDPLMLISLPGPKPNLRVVSATEELLYQTDVFCRFPQPVVTECTANNSMPEWAYWPY</sequence>
<evidence type="ECO:0000313" key="3">
    <source>
        <dbReference type="EMBL" id="CAB3380736.1"/>
    </source>
</evidence>
<dbReference type="CDD" id="cd00037">
    <property type="entry name" value="CLECT"/>
    <property type="match status" value="1"/>
</dbReference>
<protein>
    <recommendedName>
        <fullName evidence="2">C-type lectin domain-containing protein</fullName>
    </recommendedName>
</protein>
<dbReference type="Proteomes" id="UP000494165">
    <property type="component" value="Unassembled WGS sequence"/>
</dbReference>
<dbReference type="SUPFAM" id="SSF56436">
    <property type="entry name" value="C-type lectin-like"/>
    <property type="match status" value="2"/>
</dbReference>
<dbReference type="InterPro" id="IPR016187">
    <property type="entry name" value="CTDL_fold"/>
</dbReference>
<name>A0A8S1DI29_9INSE</name>
<keyword evidence="1" id="KW-0732">Signal</keyword>
<feature type="domain" description="C-type lectin" evidence="2">
    <location>
        <begin position="442"/>
        <end position="554"/>
    </location>
</feature>
<evidence type="ECO:0000259" key="2">
    <source>
        <dbReference type="PROSITE" id="PS50041"/>
    </source>
</evidence>
<dbReference type="OrthoDB" id="538816at2759"/>
<dbReference type="Pfam" id="PF00059">
    <property type="entry name" value="Lectin_C"/>
    <property type="match status" value="1"/>
</dbReference>
<organism evidence="3 4">
    <name type="scientific">Cloeon dipterum</name>
    <dbReference type="NCBI Taxonomy" id="197152"/>
    <lineage>
        <taxon>Eukaryota</taxon>
        <taxon>Metazoa</taxon>
        <taxon>Ecdysozoa</taxon>
        <taxon>Arthropoda</taxon>
        <taxon>Hexapoda</taxon>
        <taxon>Insecta</taxon>
        <taxon>Pterygota</taxon>
        <taxon>Palaeoptera</taxon>
        <taxon>Ephemeroptera</taxon>
        <taxon>Pisciforma</taxon>
        <taxon>Baetidae</taxon>
        <taxon>Cloeon</taxon>
    </lineage>
</organism>
<dbReference type="PROSITE" id="PS50041">
    <property type="entry name" value="C_TYPE_LECTIN_2"/>
    <property type="match status" value="1"/>
</dbReference>
<dbReference type="EMBL" id="CADEPI010000215">
    <property type="protein sequence ID" value="CAB3380736.1"/>
    <property type="molecule type" value="Genomic_DNA"/>
</dbReference>
<feature type="signal peptide" evidence="1">
    <location>
        <begin position="1"/>
        <end position="21"/>
    </location>
</feature>
<accession>A0A8S1DI29</accession>
<reference evidence="3 4" key="1">
    <citation type="submission" date="2020-04" db="EMBL/GenBank/DDBJ databases">
        <authorList>
            <person name="Alioto T."/>
            <person name="Alioto T."/>
            <person name="Gomez Garrido J."/>
        </authorList>
    </citation>
    <scope>NUCLEOTIDE SEQUENCE [LARGE SCALE GENOMIC DNA]</scope>
</reference>
<dbReference type="InterPro" id="IPR001304">
    <property type="entry name" value="C-type_lectin-like"/>
</dbReference>
<evidence type="ECO:0000256" key="1">
    <source>
        <dbReference type="SAM" id="SignalP"/>
    </source>
</evidence>
<keyword evidence="4" id="KW-1185">Reference proteome</keyword>
<proteinExistence type="predicted"/>
<gene>
    <name evidence="3" type="ORF">CLODIP_2_CD06463</name>
</gene>
<evidence type="ECO:0000313" key="4">
    <source>
        <dbReference type="Proteomes" id="UP000494165"/>
    </source>
</evidence>
<comment type="caution">
    <text evidence="3">The sequence shown here is derived from an EMBL/GenBank/DDBJ whole genome shotgun (WGS) entry which is preliminary data.</text>
</comment>
<feature type="chain" id="PRO_5035921608" description="C-type lectin domain-containing protein" evidence="1">
    <location>
        <begin position="22"/>
        <end position="925"/>
    </location>
</feature>